<evidence type="ECO:0000313" key="5">
    <source>
        <dbReference type="EMBL" id="EGO63763.1"/>
    </source>
</evidence>
<dbReference type="STRING" id="1009370.ALO_11369"/>
<dbReference type="Proteomes" id="UP000003240">
    <property type="component" value="Unassembled WGS sequence"/>
</dbReference>
<accession>F7NJL8</accession>
<gene>
    <name evidence="5" type="ORF">ALO_11369</name>
</gene>
<evidence type="ECO:0000259" key="4">
    <source>
        <dbReference type="Pfam" id="PF03389"/>
    </source>
</evidence>
<dbReference type="AlphaFoldDB" id="F7NJL8"/>
<feature type="coiled-coil region" evidence="3">
    <location>
        <begin position="743"/>
        <end position="770"/>
    </location>
</feature>
<name>F7NJL8_9FIRM</name>
<comment type="similarity">
    <text evidence="1">Belongs to the MobA/MobL family.</text>
</comment>
<dbReference type="Gene3D" id="3.30.930.30">
    <property type="match status" value="1"/>
</dbReference>
<dbReference type="Pfam" id="PF03389">
    <property type="entry name" value="MobA_MobL"/>
    <property type="match status" value="1"/>
</dbReference>
<evidence type="ECO:0000256" key="2">
    <source>
        <dbReference type="ARBA" id="ARBA00022971"/>
    </source>
</evidence>
<evidence type="ECO:0000313" key="6">
    <source>
        <dbReference type="Proteomes" id="UP000003240"/>
    </source>
</evidence>
<comment type="caution">
    <text evidence="5">The sequence shown here is derived from an EMBL/GenBank/DDBJ whole genome shotgun (WGS) entry which is preliminary data.</text>
</comment>
<dbReference type="InterPro" id="IPR005053">
    <property type="entry name" value="MobA_MobL"/>
</dbReference>
<sequence length="902" mass="104363">MALYHFTIKDNKTPGGRIILASDHAEYNHREEKYANLDQKRAGHIAADNHLDYIARQEKYSLKEGFICGGHHLPEWAKNSPKTFFRAADAHETSAHTYKEIEFALQSELALEQNLALAQEFIGKHFGTDYYYSYAIHNKLAAMGEGEENLHCHLMFSPRKLDALEKESERQPRCFFQKARRLYTRKDGSIMDRRREGGCAVPAIWNKQVESRNHLLYLREDFANLTNAALEKYGHTARIDHRSYRTRRQEAAQQGDVLMERLFSLEPEKHIGPTVANTLDHPSVIAIKERRALRKELCQLIESADRLQKLQDYKNQRKLKRRIPQVSDQLHNTSGESPLLLLDLAAAQKATDLASQGIQHFGECLAVERFSEMSQQEKATFSTIKEVHRDRHFLSTILEAVREKCSEEKDHLVSLQRPENKTLPQQIAYCTSALAVLQFDEDEALLCQALKDYSEKERQAVQALRSISPLVNKKDRLPRACLTYLHQATRFEEFEQAALVELPLQREELKKQAAILADMEKYLLTYPQAIRKAQEEYIRTLHNPDFTAAWQQDTQFSEDLFALKRVQKTVEIRLKSASSPKETTALLAEQKRLEIIAQTHAAQRKKQHGILQEIRQHLNTSQAKSAVTRKANAILLAQKPRQDAYRMMQDKLGETTDRIRRLTLFRVKLIKETDLVKNNFSQLPTKETPQEQRYTAREVQGILRTALYSLHAEQKRTLQEIEVLRPFYISEKRAQTIALYRLSEGKMRALQKLKNELSKSESEKRNAEDALLSREYGLTILKKPKWYDKMLSTQAQQQYQDAQIAIEIQKMQTLAAAQRYTALKERISCLEKEIEQLTATPQAKERLSAITAGILKKNQSIGEEMQRLTNRQAELRNQENELDHLLAATEKHVLTDQRQNIR</sequence>
<keyword evidence="3" id="KW-0175">Coiled coil</keyword>
<feature type="coiled-coil region" evidence="3">
    <location>
        <begin position="820"/>
        <end position="888"/>
    </location>
</feature>
<dbReference type="RefSeq" id="WP_004095631.1">
    <property type="nucleotide sequence ID" value="NZ_AFGF01000093.1"/>
</dbReference>
<reference evidence="5 6" key="1">
    <citation type="journal article" date="2011" name="EMBO J.">
        <title>Structural diversity of bacterial flagellar motors.</title>
        <authorList>
            <person name="Chen S."/>
            <person name="Beeby M."/>
            <person name="Murphy G.E."/>
            <person name="Leadbetter J.R."/>
            <person name="Hendrixson D.R."/>
            <person name="Briegel A."/>
            <person name="Li Z."/>
            <person name="Shi J."/>
            <person name="Tocheva E.I."/>
            <person name="Muller A."/>
            <person name="Dobro M.J."/>
            <person name="Jensen G.J."/>
        </authorList>
    </citation>
    <scope>NUCLEOTIDE SEQUENCE [LARGE SCALE GENOMIC DNA]</scope>
    <source>
        <strain evidence="5 6">DSM 6540</strain>
    </source>
</reference>
<dbReference type="eggNOG" id="COG1196">
    <property type="taxonomic scope" value="Bacteria"/>
</dbReference>
<evidence type="ECO:0000256" key="1">
    <source>
        <dbReference type="ARBA" id="ARBA00010873"/>
    </source>
</evidence>
<dbReference type="EMBL" id="AFGF01000093">
    <property type="protein sequence ID" value="EGO63763.1"/>
    <property type="molecule type" value="Genomic_DNA"/>
</dbReference>
<organism evidence="5 6">
    <name type="scientific">Acetonema longum DSM 6540</name>
    <dbReference type="NCBI Taxonomy" id="1009370"/>
    <lineage>
        <taxon>Bacteria</taxon>
        <taxon>Bacillati</taxon>
        <taxon>Bacillota</taxon>
        <taxon>Negativicutes</taxon>
        <taxon>Acetonemataceae</taxon>
        <taxon>Acetonema</taxon>
    </lineage>
</organism>
<dbReference type="OrthoDB" id="1634048at2"/>
<feature type="domain" description="MobA/MobL protein" evidence="4">
    <location>
        <begin position="58"/>
        <end position="251"/>
    </location>
</feature>
<evidence type="ECO:0000256" key="3">
    <source>
        <dbReference type="SAM" id="Coils"/>
    </source>
</evidence>
<protein>
    <recommendedName>
        <fullName evidence="4">MobA/MobL protein domain-containing protein</fullName>
    </recommendedName>
</protein>
<keyword evidence="6" id="KW-1185">Reference proteome</keyword>
<keyword evidence="2" id="KW-0184">Conjugation</keyword>
<proteinExistence type="inferred from homology"/>